<keyword evidence="3" id="KW-1185">Reference proteome</keyword>
<dbReference type="GO" id="GO:0005634">
    <property type="term" value="C:nucleus"/>
    <property type="evidence" value="ECO:0007669"/>
    <property type="project" value="TreeGrafter"/>
</dbReference>
<dbReference type="GeneID" id="19209662"/>
<evidence type="ECO:0000313" key="2">
    <source>
        <dbReference type="EMBL" id="EIW74995.1"/>
    </source>
</evidence>
<name>A0A5M3M881_CONPW</name>
<gene>
    <name evidence="2" type="ORF">CONPUDRAFT_77776</name>
</gene>
<dbReference type="InterPro" id="IPR029062">
    <property type="entry name" value="Class_I_gatase-like"/>
</dbReference>
<dbReference type="Proteomes" id="UP000053558">
    <property type="component" value="Unassembled WGS sequence"/>
</dbReference>
<dbReference type="InterPro" id="IPR017926">
    <property type="entry name" value="GATASE"/>
</dbReference>
<dbReference type="PANTHER" id="PTHR42695">
    <property type="entry name" value="GLUTAMINE AMIDOTRANSFERASE YLR126C-RELATED"/>
    <property type="match status" value="1"/>
</dbReference>
<dbReference type="PROSITE" id="PS51273">
    <property type="entry name" value="GATASE_TYPE_1"/>
    <property type="match status" value="1"/>
</dbReference>
<dbReference type="GO" id="GO:0016740">
    <property type="term" value="F:transferase activity"/>
    <property type="evidence" value="ECO:0007669"/>
    <property type="project" value="UniProtKB-KW"/>
</dbReference>
<dbReference type="SUPFAM" id="SSF52317">
    <property type="entry name" value="Class I glutamine amidotransferase-like"/>
    <property type="match status" value="1"/>
</dbReference>
<comment type="caution">
    <text evidence="2">The sequence shown here is derived from an EMBL/GenBank/DDBJ whole genome shotgun (WGS) entry which is preliminary data.</text>
</comment>
<dbReference type="AlphaFoldDB" id="A0A5M3M881"/>
<proteinExistence type="predicted"/>
<evidence type="ECO:0000259" key="1">
    <source>
        <dbReference type="Pfam" id="PF00117"/>
    </source>
</evidence>
<keyword evidence="2" id="KW-0315">Glutamine amidotransferase</keyword>
<accession>A0A5M3M881</accession>
<organism evidence="2 3">
    <name type="scientific">Coniophora puteana (strain RWD-64-598)</name>
    <name type="common">Brown rot fungus</name>
    <dbReference type="NCBI Taxonomy" id="741705"/>
    <lineage>
        <taxon>Eukaryota</taxon>
        <taxon>Fungi</taxon>
        <taxon>Dikarya</taxon>
        <taxon>Basidiomycota</taxon>
        <taxon>Agaricomycotina</taxon>
        <taxon>Agaricomycetes</taxon>
        <taxon>Agaricomycetidae</taxon>
        <taxon>Boletales</taxon>
        <taxon>Coniophorineae</taxon>
        <taxon>Coniophoraceae</taxon>
        <taxon>Coniophora</taxon>
    </lineage>
</organism>
<keyword evidence="2" id="KW-0808">Transferase</keyword>
<dbReference type="EMBL" id="JH711590">
    <property type="protein sequence ID" value="EIW74995.1"/>
    <property type="molecule type" value="Genomic_DNA"/>
</dbReference>
<dbReference type="OrthoDB" id="92161at2759"/>
<protein>
    <submittedName>
        <fullName evidence="2">Class I glutamine amidotransferase-like protein</fullName>
    </submittedName>
</protein>
<dbReference type="GO" id="GO:0005829">
    <property type="term" value="C:cytosol"/>
    <property type="evidence" value="ECO:0007669"/>
    <property type="project" value="TreeGrafter"/>
</dbReference>
<dbReference type="Gene3D" id="3.40.50.880">
    <property type="match status" value="1"/>
</dbReference>
<dbReference type="PANTHER" id="PTHR42695:SF5">
    <property type="entry name" value="GLUTAMINE AMIDOTRANSFERASE YLR126C-RELATED"/>
    <property type="match status" value="1"/>
</dbReference>
<dbReference type="RefSeq" id="XP_007775043.1">
    <property type="nucleotide sequence ID" value="XM_007776853.1"/>
</dbReference>
<dbReference type="Pfam" id="PF00117">
    <property type="entry name" value="GATase"/>
    <property type="match status" value="1"/>
</dbReference>
<feature type="domain" description="Glutamine amidotransferase" evidence="1">
    <location>
        <begin position="67"/>
        <end position="202"/>
    </location>
</feature>
<dbReference type="InterPro" id="IPR044992">
    <property type="entry name" value="ChyE-like"/>
</dbReference>
<reference evidence="3" key="1">
    <citation type="journal article" date="2012" name="Science">
        <title>The Paleozoic origin of enzymatic lignin decomposition reconstructed from 31 fungal genomes.</title>
        <authorList>
            <person name="Floudas D."/>
            <person name="Binder M."/>
            <person name="Riley R."/>
            <person name="Barry K."/>
            <person name="Blanchette R.A."/>
            <person name="Henrissat B."/>
            <person name="Martinez A.T."/>
            <person name="Otillar R."/>
            <person name="Spatafora J.W."/>
            <person name="Yadav J.S."/>
            <person name="Aerts A."/>
            <person name="Benoit I."/>
            <person name="Boyd A."/>
            <person name="Carlson A."/>
            <person name="Copeland A."/>
            <person name="Coutinho P.M."/>
            <person name="de Vries R.P."/>
            <person name="Ferreira P."/>
            <person name="Findley K."/>
            <person name="Foster B."/>
            <person name="Gaskell J."/>
            <person name="Glotzer D."/>
            <person name="Gorecki P."/>
            <person name="Heitman J."/>
            <person name="Hesse C."/>
            <person name="Hori C."/>
            <person name="Igarashi K."/>
            <person name="Jurgens J.A."/>
            <person name="Kallen N."/>
            <person name="Kersten P."/>
            <person name="Kohler A."/>
            <person name="Kuees U."/>
            <person name="Kumar T.K.A."/>
            <person name="Kuo A."/>
            <person name="LaButti K."/>
            <person name="Larrondo L.F."/>
            <person name="Lindquist E."/>
            <person name="Ling A."/>
            <person name="Lombard V."/>
            <person name="Lucas S."/>
            <person name="Lundell T."/>
            <person name="Martin R."/>
            <person name="McLaughlin D.J."/>
            <person name="Morgenstern I."/>
            <person name="Morin E."/>
            <person name="Murat C."/>
            <person name="Nagy L.G."/>
            <person name="Nolan M."/>
            <person name="Ohm R.A."/>
            <person name="Patyshakuliyeva A."/>
            <person name="Rokas A."/>
            <person name="Ruiz-Duenas F.J."/>
            <person name="Sabat G."/>
            <person name="Salamov A."/>
            <person name="Samejima M."/>
            <person name="Schmutz J."/>
            <person name="Slot J.C."/>
            <person name="St John F."/>
            <person name="Stenlid J."/>
            <person name="Sun H."/>
            <person name="Sun S."/>
            <person name="Syed K."/>
            <person name="Tsang A."/>
            <person name="Wiebenga A."/>
            <person name="Young D."/>
            <person name="Pisabarro A."/>
            <person name="Eastwood D.C."/>
            <person name="Martin F."/>
            <person name="Cullen D."/>
            <person name="Grigoriev I.V."/>
            <person name="Hibbett D.S."/>
        </authorList>
    </citation>
    <scope>NUCLEOTIDE SEQUENCE [LARGE SCALE GENOMIC DNA]</scope>
    <source>
        <strain evidence="3">RWD-64-598 SS2</strain>
    </source>
</reference>
<evidence type="ECO:0000313" key="3">
    <source>
        <dbReference type="Proteomes" id="UP000053558"/>
    </source>
</evidence>
<dbReference type="KEGG" id="cput:CONPUDRAFT_77776"/>
<sequence>MSDSNLPPHANICLIICDPTKEEFIDSYGNITNLFTNLYTKLLLRLTREPSSLLPMVLKSFRIHPYNVVQDNFPDIKTIDQFDSILVSGSANGVNDPDQWIEKLGKLLHTVATDHPKVKLMGVCFGHQIISKAVLGLPVGENPKGWEIGPYEVNLNETGKQLFENHEHLNVSMFHHDAVFTRSQLAFFDELVETTPYSSNVPQNEYKIWASTPATANQGVISMNKQAAKSGRLNVDDIHIFTTQGHPELNQGMTSYLVDLFEHELGADVAAEARKRIADFKGILDWFQLSIVMWALTTKHSLSLPQLSEKINGYESAVKGVEKSGGFKAEAALMEEEKVFVLIT</sequence>